<accession>A0A846XW98</accession>
<feature type="domain" description="Mce/MlaD" evidence="3">
    <location>
        <begin position="47"/>
        <end position="119"/>
    </location>
</feature>
<feature type="compositionally biased region" description="Pro residues" evidence="1">
    <location>
        <begin position="388"/>
        <end position="397"/>
    </location>
</feature>
<dbReference type="Proteomes" id="UP000565711">
    <property type="component" value="Unassembled WGS sequence"/>
</dbReference>
<evidence type="ECO:0000256" key="1">
    <source>
        <dbReference type="SAM" id="MobiDB-lite"/>
    </source>
</evidence>
<evidence type="ECO:0000259" key="3">
    <source>
        <dbReference type="Pfam" id="PF02470"/>
    </source>
</evidence>
<gene>
    <name evidence="5" type="ORF">HGA08_03865</name>
</gene>
<dbReference type="PANTHER" id="PTHR33371">
    <property type="entry name" value="INTERMEMBRANE PHOSPHOLIPID TRANSPORT SYSTEM BINDING PROTEIN MLAD-RELATED"/>
    <property type="match status" value="1"/>
</dbReference>
<dbReference type="InterPro" id="IPR005693">
    <property type="entry name" value="Mce"/>
</dbReference>
<feature type="domain" description="Mammalian cell entry C-terminal" evidence="4">
    <location>
        <begin position="127"/>
        <end position="299"/>
    </location>
</feature>
<keyword evidence="2" id="KW-0472">Membrane</keyword>
<organism evidence="5 6">
    <name type="scientific">Nocardia vermiculata</name>
    <dbReference type="NCBI Taxonomy" id="257274"/>
    <lineage>
        <taxon>Bacteria</taxon>
        <taxon>Bacillati</taxon>
        <taxon>Actinomycetota</taxon>
        <taxon>Actinomycetes</taxon>
        <taxon>Mycobacteriales</taxon>
        <taxon>Nocardiaceae</taxon>
        <taxon>Nocardia</taxon>
    </lineage>
</organism>
<keyword evidence="2" id="KW-1133">Transmembrane helix</keyword>
<dbReference type="PANTHER" id="PTHR33371:SF16">
    <property type="entry name" value="MCE-FAMILY PROTEIN MCE3F"/>
    <property type="match status" value="1"/>
</dbReference>
<comment type="caution">
    <text evidence="5">The sequence shown here is derived from an EMBL/GenBank/DDBJ whole genome shotgun (WGS) entry which is preliminary data.</text>
</comment>
<dbReference type="NCBIfam" id="TIGR00996">
    <property type="entry name" value="Mtu_fam_mce"/>
    <property type="match status" value="1"/>
</dbReference>
<keyword evidence="2" id="KW-0812">Transmembrane</keyword>
<reference evidence="5 6" key="1">
    <citation type="submission" date="2020-04" db="EMBL/GenBank/DDBJ databases">
        <title>MicrobeNet Type strains.</title>
        <authorList>
            <person name="Nicholson A.C."/>
        </authorList>
    </citation>
    <scope>NUCLEOTIDE SEQUENCE [LARGE SCALE GENOMIC DNA]</scope>
    <source>
        <strain evidence="5 6">JCM 12354</strain>
    </source>
</reference>
<feature type="transmembrane region" description="Helical" evidence="2">
    <location>
        <begin position="14"/>
        <end position="33"/>
    </location>
</feature>
<dbReference type="EMBL" id="JAAXOP010000002">
    <property type="protein sequence ID" value="NKY49348.1"/>
    <property type="molecule type" value="Genomic_DNA"/>
</dbReference>
<dbReference type="RefSeq" id="WP_067868432.1">
    <property type="nucleotide sequence ID" value="NZ_JAAXOP010000002.1"/>
</dbReference>
<evidence type="ECO:0000259" key="4">
    <source>
        <dbReference type="Pfam" id="PF11887"/>
    </source>
</evidence>
<keyword evidence="6" id="KW-1185">Reference proteome</keyword>
<evidence type="ECO:0000313" key="6">
    <source>
        <dbReference type="Proteomes" id="UP000565711"/>
    </source>
</evidence>
<protein>
    <submittedName>
        <fullName evidence="5">MCE family protein</fullName>
    </submittedName>
</protein>
<dbReference type="Pfam" id="PF11887">
    <property type="entry name" value="Mce4_CUP1"/>
    <property type="match status" value="1"/>
</dbReference>
<evidence type="ECO:0000313" key="5">
    <source>
        <dbReference type="EMBL" id="NKY49348.1"/>
    </source>
</evidence>
<dbReference type="InterPro" id="IPR003399">
    <property type="entry name" value="Mce/MlaD"/>
</dbReference>
<dbReference type="GO" id="GO:0005576">
    <property type="term" value="C:extracellular region"/>
    <property type="evidence" value="ECO:0007669"/>
    <property type="project" value="TreeGrafter"/>
</dbReference>
<sequence>MNTPLWNWVVRRRIALANLSLIVVLVIGTGYLGRYVLRFNLIPHTFDVTVQLADSGGIMAGNDVTFRGTRVGEVTDVRVAGDGIEAIAEIDDDARIPVGGTVHVGRLSAAGEQYLDFRPEADTGPYLSDGAVVERARTSTPIPVQNLLTDLSGFIGGMNPGRLTVIVDELDKALAGGPDRLHNMISGISRAMAGLNDLLPQTQQLIENLEVIAETTSHAQPDLGTLTAAGSALFQQATAADNEIRTFLDQGPGELSTLGGVVTQNVDPMTDLITNFVAITKAAKLRQPAIEALFPALRKGIQALGVPAHDGSYHTLADFWPRPTCEYDTIPVAPTKIMTDTRVRLYNYCLTSDPALQVRGSANAPRPDVPDNGSGPPPGVSGNEMSQPIPPGTVPDN</sequence>
<evidence type="ECO:0000256" key="2">
    <source>
        <dbReference type="SAM" id="Phobius"/>
    </source>
</evidence>
<dbReference type="InterPro" id="IPR052336">
    <property type="entry name" value="MlaD_Phospholipid_Transporter"/>
</dbReference>
<dbReference type="InterPro" id="IPR024516">
    <property type="entry name" value="Mce_C"/>
</dbReference>
<dbReference type="AlphaFoldDB" id="A0A846XW98"/>
<name>A0A846XW98_9NOCA</name>
<feature type="region of interest" description="Disordered" evidence="1">
    <location>
        <begin position="358"/>
        <end position="397"/>
    </location>
</feature>
<proteinExistence type="predicted"/>
<dbReference type="Pfam" id="PF02470">
    <property type="entry name" value="MlaD"/>
    <property type="match status" value="1"/>
</dbReference>